<protein>
    <submittedName>
        <fullName evidence="1">Uncharacterized protein</fullName>
    </submittedName>
</protein>
<evidence type="ECO:0000313" key="1">
    <source>
        <dbReference type="EMBL" id="MPC18822.1"/>
    </source>
</evidence>
<dbReference type="EMBL" id="VSRR010000713">
    <property type="protein sequence ID" value="MPC18822.1"/>
    <property type="molecule type" value="Genomic_DNA"/>
</dbReference>
<gene>
    <name evidence="1" type="ORF">E2C01_011717</name>
</gene>
<keyword evidence="2" id="KW-1185">Reference proteome</keyword>
<organism evidence="1 2">
    <name type="scientific">Portunus trituberculatus</name>
    <name type="common">Swimming crab</name>
    <name type="synonym">Neptunus trituberculatus</name>
    <dbReference type="NCBI Taxonomy" id="210409"/>
    <lineage>
        <taxon>Eukaryota</taxon>
        <taxon>Metazoa</taxon>
        <taxon>Ecdysozoa</taxon>
        <taxon>Arthropoda</taxon>
        <taxon>Crustacea</taxon>
        <taxon>Multicrustacea</taxon>
        <taxon>Malacostraca</taxon>
        <taxon>Eumalacostraca</taxon>
        <taxon>Eucarida</taxon>
        <taxon>Decapoda</taxon>
        <taxon>Pleocyemata</taxon>
        <taxon>Brachyura</taxon>
        <taxon>Eubrachyura</taxon>
        <taxon>Portunoidea</taxon>
        <taxon>Portunidae</taxon>
        <taxon>Portuninae</taxon>
        <taxon>Portunus</taxon>
    </lineage>
</organism>
<sequence length="31" mass="3460">MVQLYTNLKVKMCPSIEEVNSVVNLADVHAN</sequence>
<comment type="caution">
    <text evidence="1">The sequence shown here is derived from an EMBL/GenBank/DDBJ whole genome shotgun (WGS) entry which is preliminary data.</text>
</comment>
<accession>A0A5B7DBT2</accession>
<evidence type="ECO:0000313" key="2">
    <source>
        <dbReference type="Proteomes" id="UP000324222"/>
    </source>
</evidence>
<dbReference type="AlphaFoldDB" id="A0A5B7DBT2"/>
<name>A0A5B7DBT2_PORTR</name>
<dbReference type="Proteomes" id="UP000324222">
    <property type="component" value="Unassembled WGS sequence"/>
</dbReference>
<reference evidence="1 2" key="1">
    <citation type="submission" date="2019-05" db="EMBL/GenBank/DDBJ databases">
        <title>Another draft genome of Portunus trituberculatus and its Hox gene families provides insights of decapod evolution.</title>
        <authorList>
            <person name="Jeong J.-H."/>
            <person name="Song I."/>
            <person name="Kim S."/>
            <person name="Choi T."/>
            <person name="Kim D."/>
            <person name="Ryu S."/>
            <person name="Kim W."/>
        </authorList>
    </citation>
    <scope>NUCLEOTIDE SEQUENCE [LARGE SCALE GENOMIC DNA]</scope>
    <source>
        <tissue evidence="1">Muscle</tissue>
    </source>
</reference>
<proteinExistence type="predicted"/>